<evidence type="ECO:0000313" key="2">
    <source>
        <dbReference type="EMBL" id="CAA6674418.1"/>
    </source>
</evidence>
<name>A0ABN7E985_SPIIN</name>
<evidence type="ECO:0000259" key="1">
    <source>
        <dbReference type="Pfam" id="PF00931"/>
    </source>
</evidence>
<dbReference type="EMBL" id="CACRZD030000108">
    <property type="protein sequence ID" value="CAA6674418.1"/>
    <property type="molecule type" value="Genomic_DNA"/>
</dbReference>
<accession>A0ABN7E985</accession>
<sequence>MGPTHQAQGWLREVQEIEARAANFQRLKTQKNNLPLFIQALPPAVVPLPGSSISMVYEEDTLSEILRLLEDDTTPLKAINDELLHRGPGRFDLIQEEIAARLGYSGPGEGQCPTLPGQPPNRASTLLRALSQRNFLLLLDDLWETLDLGTVGVPFSSSSSSSSSLSHGSKIVFTTR</sequence>
<proteinExistence type="predicted"/>
<gene>
    <name evidence="2" type="ORF">SI7747_UN020776</name>
</gene>
<reference evidence="3" key="1">
    <citation type="journal article" date="2020" name="Sci. Rep.">
        <title>Chromosome-scale genome assembly for the duckweed Spirodela intermedia, integrating cytogenetic maps, PacBio and Oxford Nanopore libraries.</title>
        <authorList>
            <person name="Hoang P.T.N."/>
            <person name="Fiebig A."/>
            <person name="Novak P."/>
            <person name="Macas J."/>
            <person name="Cao H.X."/>
            <person name="Stepanenko A."/>
            <person name="Chen G."/>
            <person name="Borisjuk N."/>
            <person name="Scholz U."/>
            <person name="Schubert I."/>
        </authorList>
    </citation>
    <scope>NUCLEOTIDE SEQUENCE [LARGE SCALE GENOMIC DNA]</scope>
</reference>
<dbReference type="InterPro" id="IPR002182">
    <property type="entry name" value="NB-ARC"/>
</dbReference>
<dbReference type="Gene3D" id="3.40.50.300">
    <property type="entry name" value="P-loop containing nucleotide triphosphate hydrolases"/>
    <property type="match status" value="1"/>
</dbReference>
<comment type="caution">
    <text evidence="2">The sequence shown here is derived from an EMBL/GenBank/DDBJ whole genome shotgun (WGS) entry which is preliminary data.</text>
</comment>
<organism evidence="2 3">
    <name type="scientific">Spirodela intermedia</name>
    <name type="common">Intermediate duckweed</name>
    <dbReference type="NCBI Taxonomy" id="51605"/>
    <lineage>
        <taxon>Eukaryota</taxon>
        <taxon>Viridiplantae</taxon>
        <taxon>Streptophyta</taxon>
        <taxon>Embryophyta</taxon>
        <taxon>Tracheophyta</taxon>
        <taxon>Spermatophyta</taxon>
        <taxon>Magnoliopsida</taxon>
        <taxon>Liliopsida</taxon>
        <taxon>Araceae</taxon>
        <taxon>Lemnoideae</taxon>
        <taxon>Spirodela</taxon>
    </lineage>
</organism>
<feature type="domain" description="NB-ARC" evidence="1">
    <location>
        <begin position="94"/>
        <end position="176"/>
    </location>
</feature>
<dbReference type="InterPro" id="IPR027417">
    <property type="entry name" value="P-loop_NTPase"/>
</dbReference>
<evidence type="ECO:0000313" key="3">
    <source>
        <dbReference type="Proteomes" id="UP001189122"/>
    </source>
</evidence>
<keyword evidence="3" id="KW-1185">Reference proteome</keyword>
<protein>
    <recommendedName>
        <fullName evidence="1">NB-ARC domain-containing protein</fullName>
    </recommendedName>
</protein>
<dbReference type="Pfam" id="PF00931">
    <property type="entry name" value="NB-ARC"/>
    <property type="match status" value="1"/>
</dbReference>
<dbReference type="Proteomes" id="UP001189122">
    <property type="component" value="Unassembled WGS sequence"/>
</dbReference>